<evidence type="ECO:0000313" key="3">
    <source>
        <dbReference type="Proteomes" id="UP000579812"/>
    </source>
</evidence>
<evidence type="ECO:0000256" key="1">
    <source>
        <dbReference type="SAM" id="MobiDB-lite"/>
    </source>
</evidence>
<protein>
    <submittedName>
        <fullName evidence="2">Uncharacterized protein</fullName>
    </submittedName>
</protein>
<evidence type="ECO:0000313" key="2">
    <source>
        <dbReference type="EMBL" id="KAF4118492.1"/>
    </source>
</evidence>
<feature type="region of interest" description="Disordered" evidence="1">
    <location>
        <begin position="1"/>
        <end position="43"/>
    </location>
</feature>
<reference evidence="2 3" key="1">
    <citation type="submission" date="2020-04" db="EMBL/GenBank/DDBJ databases">
        <title>Chromosome-level genome assembly of a cyprinid fish Onychostoma macrolepis by integration of Nanopore Sequencing, Bionano and Hi-C technology.</title>
        <authorList>
            <person name="Wang D."/>
        </authorList>
    </citation>
    <scope>NUCLEOTIDE SEQUENCE [LARGE SCALE GENOMIC DNA]</scope>
    <source>
        <strain evidence="2">SWU-2019</strain>
        <tissue evidence="2">Muscle</tissue>
    </source>
</reference>
<dbReference type="EMBL" id="JAAMOB010000001">
    <property type="protein sequence ID" value="KAF4118492.1"/>
    <property type="molecule type" value="Genomic_DNA"/>
</dbReference>
<dbReference type="Proteomes" id="UP000579812">
    <property type="component" value="Unassembled WGS sequence"/>
</dbReference>
<proteinExistence type="predicted"/>
<name>A0A7J6DGM6_9TELE</name>
<gene>
    <name evidence="2" type="ORF">G5714_000543</name>
</gene>
<keyword evidence="3" id="KW-1185">Reference proteome</keyword>
<accession>A0A7J6DGM6</accession>
<comment type="caution">
    <text evidence="2">The sequence shown here is derived from an EMBL/GenBank/DDBJ whole genome shotgun (WGS) entry which is preliminary data.</text>
</comment>
<organism evidence="2 3">
    <name type="scientific">Onychostoma macrolepis</name>
    <dbReference type="NCBI Taxonomy" id="369639"/>
    <lineage>
        <taxon>Eukaryota</taxon>
        <taxon>Metazoa</taxon>
        <taxon>Chordata</taxon>
        <taxon>Craniata</taxon>
        <taxon>Vertebrata</taxon>
        <taxon>Euteleostomi</taxon>
        <taxon>Actinopterygii</taxon>
        <taxon>Neopterygii</taxon>
        <taxon>Teleostei</taxon>
        <taxon>Ostariophysi</taxon>
        <taxon>Cypriniformes</taxon>
        <taxon>Cyprinidae</taxon>
        <taxon>Acrossocheilinae</taxon>
        <taxon>Onychostoma</taxon>
    </lineage>
</organism>
<sequence>MRARRSLDSAVGQHLKASSSRPQKFVEKRVGTEKAAERPPNHQRDTDLLCSRVVLCALSQHTMALIRVIDFSRAIDQLKCHQALPYYFPSRPE</sequence>
<dbReference type="AlphaFoldDB" id="A0A7J6DGM6"/>
<feature type="compositionally biased region" description="Basic and acidic residues" evidence="1">
    <location>
        <begin position="24"/>
        <end position="43"/>
    </location>
</feature>